<feature type="compositionally biased region" description="Polar residues" evidence="1">
    <location>
        <begin position="372"/>
        <end position="382"/>
    </location>
</feature>
<evidence type="ECO:0000313" key="3">
    <source>
        <dbReference type="EMBL" id="QBM22330.1"/>
    </source>
</evidence>
<protein>
    <submittedName>
        <fullName evidence="3">DUF1073 domain-containing protein</fullName>
    </submittedName>
</protein>
<evidence type="ECO:0000313" key="4">
    <source>
        <dbReference type="Proteomes" id="UP000293850"/>
    </source>
</evidence>
<organism evidence="3 4">
    <name type="scientific">Citrobacter arsenatis</name>
    <dbReference type="NCBI Taxonomy" id="2546350"/>
    <lineage>
        <taxon>Bacteria</taxon>
        <taxon>Pseudomonadati</taxon>
        <taxon>Pseudomonadota</taxon>
        <taxon>Gammaproteobacteria</taxon>
        <taxon>Enterobacterales</taxon>
        <taxon>Enterobacteriaceae</taxon>
        <taxon>Citrobacter</taxon>
    </lineage>
</organism>
<reference evidence="3 4" key="1">
    <citation type="submission" date="2019-03" db="EMBL/GenBank/DDBJ databases">
        <title>Complete genome sequence of an arsenate-respiring bacteria, Citrobacter sp. LY-1.</title>
        <authorList>
            <person name="Wang H."/>
            <person name="Liu Y."/>
            <person name="Li Q."/>
            <person name="Huang J."/>
        </authorList>
    </citation>
    <scope>NUCLEOTIDE SEQUENCE [LARGE SCALE GENOMIC DNA]</scope>
    <source>
        <strain evidence="3 4">LY-1</strain>
    </source>
</reference>
<dbReference type="KEGG" id="cars:E1B03_07710"/>
<feature type="region of interest" description="Disordered" evidence="1">
    <location>
        <begin position="372"/>
        <end position="398"/>
    </location>
</feature>
<dbReference type="Pfam" id="PF06381">
    <property type="entry name" value="Phage_portal_3"/>
    <property type="match status" value="1"/>
</dbReference>
<feature type="region of interest" description="Disordered" evidence="1">
    <location>
        <begin position="16"/>
        <end position="45"/>
    </location>
</feature>
<name>A0A4V1A9X1_9ENTR</name>
<feature type="region of interest" description="Disordered" evidence="1">
    <location>
        <begin position="489"/>
        <end position="518"/>
    </location>
</feature>
<feature type="domain" description="Anti-CBASS protein Acb1-like N-terminal" evidence="2">
    <location>
        <begin position="104"/>
        <end position="454"/>
    </location>
</feature>
<feature type="compositionally biased region" description="Basic residues" evidence="1">
    <location>
        <begin position="25"/>
        <end position="37"/>
    </location>
</feature>
<keyword evidence="4" id="KW-1185">Reference proteome</keyword>
<proteinExistence type="predicted"/>
<accession>A0A4V1A9X1</accession>
<dbReference type="EMBL" id="CP037864">
    <property type="protein sequence ID" value="QBM22330.1"/>
    <property type="molecule type" value="Genomic_DNA"/>
</dbReference>
<dbReference type="AlphaFoldDB" id="A0A4V1A9X1"/>
<sequence>MLSSWRTHRLTAHFSLAKTQAGNMSKRKTSAAQKPRKLAVGQSWASDSEMQKRKIDQHFSSMKHGAYKPPAGVVPDNVVVGDSVDYGMLNSVFVSSDSVFMGYPLLATLAQKSENRVACEQSVNEVFRKGFKVKSNDTENDRSKIIGQIEDAFEKYAVEKHLKLLGFNAEAFGNSFLFVKMKGDENERDKELLLDPTKIKKGDLEGFRVVEPMWTYPQAYNAIDPISPDFFVPQQWYVMGRIVSASRMKSLVLYSVPDMLKPSYNFGGLSLIQMMLPYVTNWESVRDDIPRIITSFRTYIWSTNMETYLQDRNEFDKRLDTLVYGKDNHGVLAIDKGQETLEQMNTSLTGLHELQAEMLRLICVPSRLSVTSLTGSQPSGMNASGEGERESQHENISNKQKNSYKPVLDWVLKILCLNEFGEFYEDLYIDFNPLDELSDLEIADINNKKADTYVKLIDAEVVTPEQVCNVIAADDDSEFNGIKYEVVSIYPEGDPDEDKDPSQGSLQRDDSKSIRDVA</sequence>
<evidence type="ECO:0000256" key="1">
    <source>
        <dbReference type="SAM" id="MobiDB-lite"/>
    </source>
</evidence>
<evidence type="ECO:0000259" key="2">
    <source>
        <dbReference type="Pfam" id="PF06381"/>
    </source>
</evidence>
<dbReference type="InterPro" id="IPR024459">
    <property type="entry name" value="Acb1-like_N"/>
</dbReference>
<dbReference type="Proteomes" id="UP000293850">
    <property type="component" value="Chromosome"/>
</dbReference>
<feature type="compositionally biased region" description="Basic and acidic residues" evidence="1">
    <location>
        <begin position="507"/>
        <end position="518"/>
    </location>
</feature>
<gene>
    <name evidence="3" type="ORF">E1B03_07710</name>
</gene>